<feature type="transmembrane region" description="Helical" evidence="10">
    <location>
        <begin position="420"/>
        <end position="439"/>
    </location>
</feature>
<feature type="transmembrane region" description="Helical" evidence="10">
    <location>
        <begin position="25"/>
        <end position="45"/>
    </location>
</feature>
<keyword evidence="3 10" id="KW-0808">Transferase</keyword>
<keyword evidence="6 10" id="KW-1133">Transmembrane helix</keyword>
<evidence type="ECO:0000313" key="12">
    <source>
        <dbReference type="Proteomes" id="UP001234178"/>
    </source>
</evidence>
<dbReference type="InterPro" id="IPR002076">
    <property type="entry name" value="ELO_fam"/>
</dbReference>
<feature type="transmembrane region" description="Helical" evidence="10">
    <location>
        <begin position="486"/>
        <end position="504"/>
    </location>
</feature>
<evidence type="ECO:0000256" key="6">
    <source>
        <dbReference type="ARBA" id="ARBA00022989"/>
    </source>
</evidence>
<comment type="catalytic activity">
    <reaction evidence="10">
        <text>a very-long-chain acyl-CoA + malonyl-CoA + H(+) = a very-long-chain 3-oxoacyl-CoA + CO2 + CoA</text>
        <dbReference type="Rhea" id="RHEA:32727"/>
        <dbReference type="ChEBI" id="CHEBI:15378"/>
        <dbReference type="ChEBI" id="CHEBI:16526"/>
        <dbReference type="ChEBI" id="CHEBI:57287"/>
        <dbReference type="ChEBI" id="CHEBI:57384"/>
        <dbReference type="ChEBI" id="CHEBI:90725"/>
        <dbReference type="ChEBI" id="CHEBI:90736"/>
        <dbReference type="EC" id="2.3.1.199"/>
    </reaction>
</comment>
<evidence type="ECO:0000313" key="11">
    <source>
        <dbReference type="EMBL" id="KAK4019680.1"/>
    </source>
</evidence>
<comment type="caution">
    <text evidence="10">Lacks conserved residue(s) required for the propagation of feature annotation.</text>
</comment>
<organism evidence="11 12">
    <name type="scientific">Daphnia magna</name>
    <dbReference type="NCBI Taxonomy" id="35525"/>
    <lineage>
        <taxon>Eukaryota</taxon>
        <taxon>Metazoa</taxon>
        <taxon>Ecdysozoa</taxon>
        <taxon>Arthropoda</taxon>
        <taxon>Crustacea</taxon>
        <taxon>Branchiopoda</taxon>
        <taxon>Diplostraca</taxon>
        <taxon>Cladocera</taxon>
        <taxon>Anomopoda</taxon>
        <taxon>Daphniidae</taxon>
        <taxon>Daphnia</taxon>
    </lineage>
</organism>
<evidence type="ECO:0000256" key="3">
    <source>
        <dbReference type="ARBA" id="ARBA00022679"/>
    </source>
</evidence>
<feature type="transmembrane region" description="Helical" evidence="10">
    <location>
        <begin position="510"/>
        <end position="532"/>
    </location>
</feature>
<feature type="transmembrane region" description="Helical" evidence="10">
    <location>
        <begin position="232"/>
        <end position="254"/>
    </location>
</feature>
<gene>
    <name evidence="11" type="ORF">OUZ56_001693</name>
</gene>
<evidence type="ECO:0000256" key="9">
    <source>
        <dbReference type="ARBA" id="ARBA00023160"/>
    </source>
</evidence>
<evidence type="ECO:0000256" key="4">
    <source>
        <dbReference type="ARBA" id="ARBA00022692"/>
    </source>
</evidence>
<dbReference type="Pfam" id="PF01151">
    <property type="entry name" value="ELO"/>
    <property type="match status" value="2"/>
</dbReference>
<sequence>MAFLFQALIFEDSPLWESRDKRTDGWPLMSSPLPTIVICLTYVYFVKIWGPQFMKHRPAYNLREVLAVYNAFQIICNGWLFYEFGRYGWLSGNYSFICQPVDYSNNEAALRILRASYLFFMSKFLDLFDTLFFVLRKKNNQITMLHVIHHGLLPMTIWPGVRFTAGGHACFFAFLNTLVHVVMYFYYFLAAMGPSVRKYLGWKKHLTCFQIMQFIVGSVHCFQLIFIDCEFPIAFCWWIGGHEILFLYLFIKFYRQTYLPQQEMKSSSQSKKKSVVREMASYIQAVVTESRRLWESRDKRLDGLPLMSSPVPSIVICLGYVYVVKVCGPKFMKNRSAFKLRGILMAYNLFQIIYNGWLFYELGRFGWLSGNYSFICQPVDYSNSEAAMRIVRAGYCFYISKFIDLLDTLFFVLRKKNHQITMLHVIHHGILPMTLWPGVRFVCGGHASFFAFLNTLVHVVMYFYYFMAAMGPSYQKYLGWKKHLTSFQMIQFIMASFHCFQLMFIDCDFPIAFCWWIGGHELIFLGLFINFYRNAYYKEKEPISPSSNKNRIANKDL</sequence>
<feature type="transmembrane region" description="Helical" evidence="10">
    <location>
        <begin position="206"/>
        <end position="226"/>
    </location>
</feature>
<keyword evidence="4 10" id="KW-0812">Transmembrane</keyword>
<dbReference type="PANTHER" id="PTHR11157:SF69">
    <property type="entry name" value="ELONGATION OF VERY LONG CHAIN FATTY ACIDS PROTEIN 7"/>
    <property type="match status" value="1"/>
</dbReference>
<feature type="transmembrane region" description="Helical" evidence="10">
    <location>
        <begin position="340"/>
        <end position="360"/>
    </location>
</feature>
<feature type="transmembrane region" description="Helical" evidence="10">
    <location>
        <begin position="65"/>
        <end position="82"/>
    </location>
</feature>
<protein>
    <recommendedName>
        <fullName evidence="10">Elongation of very long chain fatty acids protein</fullName>
        <ecNumber evidence="10">2.3.1.199</ecNumber>
    </recommendedName>
    <alternativeName>
        <fullName evidence="10">Very-long-chain 3-oxoacyl-CoA synthase</fullName>
    </alternativeName>
</protein>
<evidence type="ECO:0000256" key="5">
    <source>
        <dbReference type="ARBA" id="ARBA00022832"/>
    </source>
</evidence>
<keyword evidence="5 10" id="KW-0276">Fatty acid metabolism</keyword>
<comment type="subcellular location">
    <subcellularLocation>
        <location evidence="1">Membrane</location>
        <topology evidence="1">Multi-pass membrane protein</topology>
    </subcellularLocation>
</comment>
<dbReference type="EMBL" id="JAOYFB010000036">
    <property type="protein sequence ID" value="KAK4019680.1"/>
    <property type="molecule type" value="Genomic_DNA"/>
</dbReference>
<keyword evidence="8 10" id="KW-0472">Membrane</keyword>
<evidence type="ECO:0000256" key="10">
    <source>
        <dbReference type="RuleBase" id="RU361115"/>
    </source>
</evidence>
<keyword evidence="2 10" id="KW-0444">Lipid biosynthesis</keyword>
<accession>A0ABR0A3G5</accession>
<dbReference type="PANTHER" id="PTHR11157">
    <property type="entry name" value="FATTY ACID ACYL TRANSFERASE-RELATED"/>
    <property type="match status" value="1"/>
</dbReference>
<proteinExistence type="inferred from homology"/>
<feature type="transmembrane region" description="Helical" evidence="10">
    <location>
        <begin position="115"/>
        <end position="135"/>
    </location>
</feature>
<evidence type="ECO:0000256" key="2">
    <source>
        <dbReference type="ARBA" id="ARBA00022516"/>
    </source>
</evidence>
<dbReference type="Proteomes" id="UP001234178">
    <property type="component" value="Unassembled WGS sequence"/>
</dbReference>
<dbReference type="EC" id="2.3.1.199" evidence="10"/>
<feature type="transmembrane region" description="Helical" evidence="10">
    <location>
        <begin position="390"/>
        <end position="413"/>
    </location>
</feature>
<keyword evidence="7 10" id="KW-0443">Lipid metabolism</keyword>
<evidence type="ECO:0000256" key="8">
    <source>
        <dbReference type="ARBA" id="ARBA00023136"/>
    </source>
</evidence>
<evidence type="ECO:0000256" key="1">
    <source>
        <dbReference type="ARBA" id="ARBA00004141"/>
    </source>
</evidence>
<name>A0ABR0A3G5_9CRUS</name>
<feature type="transmembrane region" description="Helical" evidence="10">
    <location>
        <begin position="171"/>
        <end position="194"/>
    </location>
</feature>
<feature type="transmembrane region" description="Helical" evidence="10">
    <location>
        <begin position="306"/>
        <end position="328"/>
    </location>
</feature>
<feature type="transmembrane region" description="Helical" evidence="10">
    <location>
        <begin position="445"/>
        <end position="465"/>
    </location>
</feature>
<comment type="caution">
    <text evidence="11">The sequence shown here is derived from an EMBL/GenBank/DDBJ whole genome shotgun (WGS) entry which is preliminary data.</text>
</comment>
<keyword evidence="9 10" id="KW-0275">Fatty acid biosynthesis</keyword>
<keyword evidence="12" id="KW-1185">Reference proteome</keyword>
<comment type="similarity">
    <text evidence="10">Belongs to the ELO family.</text>
</comment>
<evidence type="ECO:0000256" key="7">
    <source>
        <dbReference type="ARBA" id="ARBA00023098"/>
    </source>
</evidence>
<reference evidence="11 12" key="1">
    <citation type="journal article" date="2023" name="Nucleic Acids Res.">
        <title>The hologenome of Daphnia magna reveals possible DNA methylation and microbiome-mediated evolution of the host genome.</title>
        <authorList>
            <person name="Chaturvedi A."/>
            <person name="Li X."/>
            <person name="Dhandapani V."/>
            <person name="Marshall H."/>
            <person name="Kissane S."/>
            <person name="Cuenca-Cambronero M."/>
            <person name="Asole G."/>
            <person name="Calvet F."/>
            <person name="Ruiz-Romero M."/>
            <person name="Marangio P."/>
            <person name="Guigo R."/>
            <person name="Rago D."/>
            <person name="Mirbahai L."/>
            <person name="Eastwood N."/>
            <person name="Colbourne J.K."/>
            <person name="Zhou J."/>
            <person name="Mallon E."/>
            <person name="Orsini L."/>
        </authorList>
    </citation>
    <scope>NUCLEOTIDE SEQUENCE [LARGE SCALE GENOMIC DNA]</scope>
    <source>
        <strain evidence="11">LRV0_1</strain>
    </source>
</reference>